<feature type="domain" description="B box-type" evidence="9">
    <location>
        <begin position="125"/>
        <end position="175"/>
    </location>
</feature>
<dbReference type="InterPro" id="IPR000315">
    <property type="entry name" value="Znf_B-box"/>
</dbReference>
<dbReference type="PROSITE" id="PS00518">
    <property type="entry name" value="ZF_RING_1"/>
    <property type="match status" value="1"/>
</dbReference>
<evidence type="ECO:0000256" key="4">
    <source>
        <dbReference type="ARBA" id="ARBA00022771"/>
    </source>
</evidence>
<dbReference type="InterPro" id="IPR013083">
    <property type="entry name" value="Znf_RING/FYVE/PHD"/>
</dbReference>
<dbReference type="Proteomes" id="UP000828390">
    <property type="component" value="Unassembled WGS sequence"/>
</dbReference>
<dbReference type="PANTHER" id="PTHR25462">
    <property type="entry name" value="BONUS, ISOFORM C-RELATED"/>
    <property type="match status" value="1"/>
</dbReference>
<dbReference type="EMBL" id="JAIWYP010000010">
    <property type="protein sequence ID" value="KAH3752086.1"/>
    <property type="molecule type" value="Genomic_DNA"/>
</dbReference>
<keyword evidence="11" id="KW-1185">Reference proteome</keyword>
<dbReference type="SMART" id="SM00184">
    <property type="entry name" value="RING"/>
    <property type="match status" value="1"/>
</dbReference>
<dbReference type="SUPFAM" id="SSF101898">
    <property type="entry name" value="NHL repeat"/>
    <property type="match status" value="1"/>
</dbReference>
<dbReference type="InterPro" id="IPR017907">
    <property type="entry name" value="Znf_RING_CS"/>
</dbReference>
<keyword evidence="5" id="KW-0862">Zinc</keyword>
<evidence type="ECO:0000256" key="2">
    <source>
        <dbReference type="ARBA" id="ARBA00022723"/>
    </source>
</evidence>
<name>A0A9D4DNR2_DREPO</name>
<keyword evidence="1" id="KW-0597">Phosphoprotein</keyword>
<dbReference type="InterPro" id="IPR001258">
    <property type="entry name" value="NHL_repeat"/>
</dbReference>
<proteinExistence type="predicted"/>
<keyword evidence="3" id="KW-0677">Repeat</keyword>
<evidence type="ECO:0000313" key="11">
    <source>
        <dbReference type="Proteomes" id="UP000828390"/>
    </source>
</evidence>
<feature type="repeat" description="NHL" evidence="7">
    <location>
        <begin position="612"/>
        <end position="655"/>
    </location>
</feature>
<feature type="repeat" description="NHL" evidence="7">
    <location>
        <begin position="445"/>
        <end position="473"/>
    </location>
</feature>
<gene>
    <name evidence="10" type="ORF">DPMN_186696</name>
</gene>
<comment type="caution">
    <text evidence="10">The sequence shown here is derived from an EMBL/GenBank/DDBJ whole genome shotgun (WGS) entry which is preliminary data.</text>
</comment>
<dbReference type="SUPFAM" id="SSF57845">
    <property type="entry name" value="B-box zinc-binding domain"/>
    <property type="match status" value="1"/>
</dbReference>
<dbReference type="Pfam" id="PF00643">
    <property type="entry name" value="zf-B_box"/>
    <property type="match status" value="1"/>
</dbReference>
<dbReference type="PROSITE" id="PS50089">
    <property type="entry name" value="ZF_RING_2"/>
    <property type="match status" value="1"/>
</dbReference>
<accession>A0A9D4DNR2</accession>
<keyword evidence="4 6" id="KW-0863">Zinc-finger</keyword>
<dbReference type="SMART" id="SM00336">
    <property type="entry name" value="BBOX"/>
    <property type="match status" value="1"/>
</dbReference>
<reference evidence="10" key="1">
    <citation type="journal article" date="2019" name="bioRxiv">
        <title>The Genome of the Zebra Mussel, Dreissena polymorpha: A Resource for Invasive Species Research.</title>
        <authorList>
            <person name="McCartney M.A."/>
            <person name="Auch B."/>
            <person name="Kono T."/>
            <person name="Mallez S."/>
            <person name="Zhang Y."/>
            <person name="Obille A."/>
            <person name="Becker A."/>
            <person name="Abrahante J.E."/>
            <person name="Garbe J."/>
            <person name="Badalamenti J.P."/>
            <person name="Herman A."/>
            <person name="Mangelson H."/>
            <person name="Liachko I."/>
            <person name="Sullivan S."/>
            <person name="Sone E.D."/>
            <person name="Koren S."/>
            <person name="Silverstein K.A.T."/>
            <person name="Beckman K.B."/>
            <person name="Gohl D.M."/>
        </authorList>
    </citation>
    <scope>NUCLEOTIDE SEQUENCE</scope>
    <source>
        <strain evidence="10">Duluth1</strain>
        <tissue evidence="10">Whole animal</tissue>
    </source>
</reference>
<reference evidence="10" key="2">
    <citation type="submission" date="2020-11" db="EMBL/GenBank/DDBJ databases">
        <authorList>
            <person name="McCartney M.A."/>
            <person name="Auch B."/>
            <person name="Kono T."/>
            <person name="Mallez S."/>
            <person name="Becker A."/>
            <person name="Gohl D.M."/>
            <person name="Silverstein K.A.T."/>
            <person name="Koren S."/>
            <person name="Bechman K.B."/>
            <person name="Herman A."/>
            <person name="Abrahante J.E."/>
            <person name="Garbe J."/>
        </authorList>
    </citation>
    <scope>NUCLEOTIDE SEQUENCE</scope>
    <source>
        <strain evidence="10">Duluth1</strain>
        <tissue evidence="10">Whole animal</tissue>
    </source>
</reference>
<dbReference type="InterPro" id="IPR011042">
    <property type="entry name" value="6-blade_b-propeller_TolB-like"/>
</dbReference>
<evidence type="ECO:0000256" key="3">
    <source>
        <dbReference type="ARBA" id="ARBA00022737"/>
    </source>
</evidence>
<dbReference type="PROSITE" id="PS50119">
    <property type="entry name" value="ZF_BBOX"/>
    <property type="match status" value="2"/>
</dbReference>
<dbReference type="Gene3D" id="3.30.40.10">
    <property type="entry name" value="Zinc/RING finger domain, C3HC4 (zinc finger)"/>
    <property type="match status" value="1"/>
</dbReference>
<evidence type="ECO:0000256" key="1">
    <source>
        <dbReference type="ARBA" id="ARBA00022553"/>
    </source>
</evidence>
<dbReference type="PANTHER" id="PTHR25462:SF296">
    <property type="entry name" value="MEIOTIC P26, ISOFORM F"/>
    <property type="match status" value="1"/>
</dbReference>
<dbReference type="InterPro" id="IPR001841">
    <property type="entry name" value="Znf_RING"/>
</dbReference>
<evidence type="ECO:0000256" key="5">
    <source>
        <dbReference type="ARBA" id="ARBA00022833"/>
    </source>
</evidence>
<dbReference type="OrthoDB" id="6265224at2759"/>
<evidence type="ECO:0000259" key="8">
    <source>
        <dbReference type="PROSITE" id="PS50089"/>
    </source>
</evidence>
<dbReference type="InterPro" id="IPR027370">
    <property type="entry name" value="Znf-RING_euk"/>
</dbReference>
<dbReference type="CDD" id="cd05819">
    <property type="entry name" value="NHL"/>
    <property type="match status" value="1"/>
</dbReference>
<protein>
    <submittedName>
        <fullName evidence="10">Uncharacterized protein</fullName>
    </submittedName>
</protein>
<feature type="domain" description="B box-type" evidence="9">
    <location>
        <begin position="190"/>
        <end position="231"/>
    </location>
</feature>
<dbReference type="SUPFAM" id="SSF57850">
    <property type="entry name" value="RING/U-box"/>
    <property type="match status" value="1"/>
</dbReference>
<organism evidence="10 11">
    <name type="scientific">Dreissena polymorpha</name>
    <name type="common">Zebra mussel</name>
    <name type="synonym">Mytilus polymorpha</name>
    <dbReference type="NCBI Taxonomy" id="45954"/>
    <lineage>
        <taxon>Eukaryota</taxon>
        <taxon>Metazoa</taxon>
        <taxon>Spiralia</taxon>
        <taxon>Lophotrochozoa</taxon>
        <taxon>Mollusca</taxon>
        <taxon>Bivalvia</taxon>
        <taxon>Autobranchia</taxon>
        <taxon>Heteroconchia</taxon>
        <taxon>Euheterodonta</taxon>
        <taxon>Imparidentia</taxon>
        <taxon>Neoheterodontei</taxon>
        <taxon>Myida</taxon>
        <taxon>Dreissenoidea</taxon>
        <taxon>Dreissenidae</taxon>
        <taxon>Dreissena</taxon>
    </lineage>
</organism>
<evidence type="ECO:0000313" key="10">
    <source>
        <dbReference type="EMBL" id="KAH3752086.1"/>
    </source>
</evidence>
<evidence type="ECO:0000259" key="9">
    <source>
        <dbReference type="PROSITE" id="PS50119"/>
    </source>
</evidence>
<dbReference type="Gene3D" id="3.30.160.60">
    <property type="entry name" value="Classic Zinc Finger"/>
    <property type="match status" value="1"/>
</dbReference>
<dbReference type="InterPro" id="IPR047153">
    <property type="entry name" value="TRIM45/56/19-like"/>
</dbReference>
<keyword evidence="2" id="KW-0479">Metal-binding</keyword>
<dbReference type="GO" id="GO:0008270">
    <property type="term" value="F:zinc ion binding"/>
    <property type="evidence" value="ECO:0007669"/>
    <property type="project" value="UniProtKB-KW"/>
</dbReference>
<evidence type="ECO:0000256" key="6">
    <source>
        <dbReference type="PROSITE-ProRule" id="PRU00024"/>
    </source>
</evidence>
<dbReference type="Gene3D" id="2.120.10.30">
    <property type="entry name" value="TolB, C-terminal domain"/>
    <property type="match status" value="1"/>
</dbReference>
<feature type="domain" description="RING-type" evidence="8">
    <location>
        <begin position="25"/>
        <end position="94"/>
    </location>
</feature>
<evidence type="ECO:0000256" key="7">
    <source>
        <dbReference type="PROSITE-ProRule" id="PRU00504"/>
    </source>
</evidence>
<dbReference type="AlphaFoldDB" id="A0A9D4DNR2"/>
<dbReference type="PROSITE" id="PS51125">
    <property type="entry name" value="NHL"/>
    <property type="match status" value="2"/>
</dbReference>
<dbReference type="Pfam" id="PF13445">
    <property type="entry name" value="zf-RING_UBOX"/>
    <property type="match status" value="1"/>
</dbReference>
<sequence>MSGESKMADSELTLSEILETGFLKCEICKAVYDDPRLLPCLHTFCKHCIDNFVENKNQSGKYNENNQQGNDTGNTEAMTNSALEETIIQCPICKSEISVENPKKVNFPQNTFLHDLCLMYEYKHEKHRNCDYCQFEGKVVGASHLCLDCHDNMCQGCTGAHHRTKVTRDHKVIPYAQAQKGLYDIDIRRNQVQLCDTHDSEHLSIFCDTCEVLICKDCKVESHDKHKWSPNEKALTKYEIQMRNLHKGIQHQIPTIHNYIQFLANYDASLERNREKTANSIKEHAEALHKQIEEQKSLCIEALNMETDKERCMLQVRSQNLKTAAISLENNEMYLRVLLEHGKPDEILQLHRPINQRLTALTHMQMDGISTRLKATFQTGSSTLRNIQTVFGKMSISHDYFTHSDSGLASHNALQICNMLPSIRNTPELINEFEAKGMFDTKEVWPTGIAVTKAGEFVIADRDNKIVKVYDKSGNIKQEICGQEKNKLATPFDVAVLKSGDIAVTDHEAEDVKVYRTTGEHVMTIKDGIKYPRGVTVNSKGQVIILDCQLRQLTVHDPNTGNLIKTIEGKDNKNTKVMVDPYYVTVTPQDNIIVTDTASPNLKVFSPTGEYLARYGHYGIGKDEILQPYGVCCDEYGYIFVADNNNHRIHVLLPDGKFQQFFVTKTENCWHPMGLAITSDGCLAITEALGKIKVYKYL</sequence>